<feature type="signal peptide" evidence="1">
    <location>
        <begin position="1"/>
        <end position="22"/>
    </location>
</feature>
<name>A0A512CA15_9BACT</name>
<comment type="caution">
    <text evidence="2">The sequence shown here is derived from an EMBL/GenBank/DDBJ whole genome shotgun (WGS) entry which is preliminary data.</text>
</comment>
<dbReference type="EMBL" id="BJYV01000005">
    <property type="protein sequence ID" value="GEO21035.1"/>
    <property type="molecule type" value="Genomic_DNA"/>
</dbReference>
<keyword evidence="3" id="KW-1185">Reference proteome</keyword>
<dbReference type="AlphaFoldDB" id="A0A512CA15"/>
<evidence type="ECO:0008006" key="4">
    <source>
        <dbReference type="Google" id="ProtNLM"/>
    </source>
</evidence>
<evidence type="ECO:0000313" key="2">
    <source>
        <dbReference type="EMBL" id="GEO21035.1"/>
    </source>
</evidence>
<dbReference type="Proteomes" id="UP000321301">
    <property type="component" value="Unassembled WGS sequence"/>
</dbReference>
<proteinExistence type="predicted"/>
<evidence type="ECO:0000313" key="3">
    <source>
        <dbReference type="Proteomes" id="UP000321301"/>
    </source>
</evidence>
<accession>A0A512CA15</accession>
<dbReference type="RefSeq" id="WP_040417220.1">
    <property type="nucleotide sequence ID" value="NZ_BJYV01000005.1"/>
</dbReference>
<keyword evidence="1" id="KW-0732">Signal</keyword>
<feature type="chain" id="PRO_5021944371" description="Lipoprotein" evidence="1">
    <location>
        <begin position="23"/>
        <end position="117"/>
    </location>
</feature>
<protein>
    <recommendedName>
        <fullName evidence="4">Lipoprotein</fullName>
    </recommendedName>
</protein>
<organism evidence="2 3">
    <name type="scientific">Cyclobacterium qasimii</name>
    <dbReference type="NCBI Taxonomy" id="1350429"/>
    <lineage>
        <taxon>Bacteria</taxon>
        <taxon>Pseudomonadati</taxon>
        <taxon>Bacteroidota</taxon>
        <taxon>Cytophagia</taxon>
        <taxon>Cytophagales</taxon>
        <taxon>Cyclobacteriaceae</taxon>
        <taxon>Cyclobacterium</taxon>
    </lineage>
</organism>
<evidence type="ECO:0000256" key="1">
    <source>
        <dbReference type="SAM" id="SignalP"/>
    </source>
</evidence>
<reference evidence="2 3" key="1">
    <citation type="submission" date="2019-07" db="EMBL/GenBank/DDBJ databases">
        <title>Whole genome shotgun sequence of Cyclobacterium qasimii NBRC 106168.</title>
        <authorList>
            <person name="Hosoyama A."/>
            <person name="Uohara A."/>
            <person name="Ohji S."/>
            <person name="Ichikawa N."/>
        </authorList>
    </citation>
    <scope>NUCLEOTIDE SEQUENCE [LARGE SCALE GENOMIC DNA]</scope>
    <source>
        <strain evidence="2 3">NBRC 106168</strain>
    </source>
</reference>
<sequence length="117" mass="13343">MKKFTYLILFSLSICFSCDIFDGPDNTCSVSDPINDLPWLNTIQQSYESGEMSEYNYIGQGTYNGETVFYFASCCPLCNWALIIQDCSGDRIEGNYTLEDLEDKKVIWKSADSECFN</sequence>
<gene>
    <name evidence="2" type="ORF">CQA01_15690</name>
</gene>